<dbReference type="EMBL" id="CP098611">
    <property type="protein sequence ID" value="USR90502.1"/>
    <property type="molecule type" value="Genomic_DNA"/>
</dbReference>
<proteinExistence type="predicted"/>
<gene>
    <name evidence="1" type="ORF">NEA10_16935</name>
</gene>
<protein>
    <submittedName>
        <fullName evidence="1">(2Fe-2S) ferredoxin domain-containing protein</fullName>
    </submittedName>
</protein>
<dbReference type="InterPro" id="IPR036249">
    <property type="entry name" value="Thioredoxin-like_sf"/>
</dbReference>
<evidence type="ECO:0000313" key="1">
    <source>
        <dbReference type="EMBL" id="USR90502.1"/>
    </source>
</evidence>
<accession>A0ABY5ANT1</accession>
<dbReference type="Proteomes" id="UP001056708">
    <property type="component" value="Chromosome"/>
</dbReference>
<keyword evidence="2" id="KW-1185">Reference proteome</keyword>
<dbReference type="Gene3D" id="3.40.30.10">
    <property type="entry name" value="Glutaredoxin"/>
    <property type="match status" value="1"/>
</dbReference>
<dbReference type="CDD" id="cd02980">
    <property type="entry name" value="TRX_Fd_family"/>
    <property type="match status" value="1"/>
</dbReference>
<evidence type="ECO:0000313" key="2">
    <source>
        <dbReference type="Proteomes" id="UP001056708"/>
    </source>
</evidence>
<name>A0ABY5ANT1_9CYAN</name>
<dbReference type="Pfam" id="PF01257">
    <property type="entry name" value="2Fe-2S_thioredx"/>
    <property type="match status" value="1"/>
</dbReference>
<dbReference type="RefSeq" id="WP_252662530.1">
    <property type="nucleotide sequence ID" value="NZ_CP098611.1"/>
</dbReference>
<sequence>MNTPKHHLFVCAGFRTRGDAQGACTKKGSLSLVQYLENELVDRDLEDVVVSTTGCLKMCDRGPVLMVYPQGDWYGNVDEDALDDILDALEEGTTADEYLLTK</sequence>
<organism evidence="1 2">
    <name type="scientific">Phormidium yuhuli AB48</name>
    <dbReference type="NCBI Taxonomy" id="2940671"/>
    <lineage>
        <taxon>Bacteria</taxon>
        <taxon>Bacillati</taxon>
        <taxon>Cyanobacteriota</taxon>
        <taxon>Cyanophyceae</taxon>
        <taxon>Oscillatoriophycideae</taxon>
        <taxon>Oscillatoriales</taxon>
        <taxon>Oscillatoriaceae</taxon>
        <taxon>Phormidium</taxon>
        <taxon>Phormidium yuhuli</taxon>
    </lineage>
</organism>
<dbReference type="SUPFAM" id="SSF52833">
    <property type="entry name" value="Thioredoxin-like"/>
    <property type="match status" value="1"/>
</dbReference>
<reference evidence="1" key="1">
    <citation type="submission" date="2022-06" db="EMBL/GenBank/DDBJ databases">
        <title>Genome sequence of Phormidium yuhuli AB48 isolated from an industrial photobioreactor environment.</title>
        <authorList>
            <person name="Qiu Y."/>
            <person name="Noonan A.J.C."/>
            <person name="Dofher K."/>
            <person name="Koch M."/>
            <person name="Kieft B."/>
            <person name="Lin X."/>
            <person name="Ziels R.M."/>
            <person name="Hallam S.J."/>
        </authorList>
    </citation>
    <scope>NUCLEOTIDE SEQUENCE</scope>
    <source>
        <strain evidence="1">AB48</strain>
    </source>
</reference>